<dbReference type="EMBL" id="KB097070">
    <property type="protein sequence ID" value="ESN99759.1"/>
    <property type="molecule type" value="Genomic_DNA"/>
</dbReference>
<evidence type="ECO:0000313" key="13">
    <source>
        <dbReference type="EMBL" id="ESN99759.1"/>
    </source>
</evidence>
<dbReference type="PROSITE" id="PS50262">
    <property type="entry name" value="G_PROTEIN_RECEP_F1_2"/>
    <property type="match status" value="1"/>
</dbReference>
<dbReference type="EnsemblMetazoa" id="HelroT113547">
    <property type="protein sequence ID" value="HelroP113547"/>
    <property type="gene ID" value="HelroG113547"/>
</dbReference>
<feature type="compositionally biased region" description="Polar residues" evidence="10">
    <location>
        <begin position="315"/>
        <end position="333"/>
    </location>
</feature>
<feature type="region of interest" description="Disordered" evidence="10">
    <location>
        <begin position="292"/>
        <end position="333"/>
    </location>
</feature>
<dbReference type="Gene3D" id="1.20.1070.10">
    <property type="entry name" value="Rhodopsin 7-helix transmembrane proteins"/>
    <property type="match status" value="1"/>
</dbReference>
<keyword evidence="8" id="KW-0675">Receptor</keyword>
<evidence type="ECO:0000256" key="4">
    <source>
        <dbReference type="ARBA" id="ARBA00022989"/>
    </source>
</evidence>
<evidence type="ECO:0000259" key="12">
    <source>
        <dbReference type="PROSITE" id="PS50262"/>
    </source>
</evidence>
<evidence type="ECO:0000256" key="6">
    <source>
        <dbReference type="ARBA" id="ARBA00023136"/>
    </source>
</evidence>
<reference evidence="14" key="3">
    <citation type="submission" date="2015-06" db="UniProtKB">
        <authorList>
            <consortium name="EnsemblMetazoa"/>
        </authorList>
    </citation>
    <scope>IDENTIFICATION</scope>
</reference>
<dbReference type="Proteomes" id="UP000015101">
    <property type="component" value="Unassembled WGS sequence"/>
</dbReference>
<evidence type="ECO:0000256" key="1">
    <source>
        <dbReference type="ARBA" id="ARBA00004651"/>
    </source>
</evidence>
<dbReference type="OrthoDB" id="10034726at2759"/>
<reference evidence="13 15" key="2">
    <citation type="journal article" date="2013" name="Nature">
        <title>Insights into bilaterian evolution from three spiralian genomes.</title>
        <authorList>
            <person name="Simakov O."/>
            <person name="Marletaz F."/>
            <person name="Cho S.J."/>
            <person name="Edsinger-Gonzales E."/>
            <person name="Havlak P."/>
            <person name="Hellsten U."/>
            <person name="Kuo D.H."/>
            <person name="Larsson T."/>
            <person name="Lv J."/>
            <person name="Arendt D."/>
            <person name="Savage R."/>
            <person name="Osoegawa K."/>
            <person name="de Jong P."/>
            <person name="Grimwood J."/>
            <person name="Chapman J.A."/>
            <person name="Shapiro H."/>
            <person name="Aerts A."/>
            <person name="Otillar R.P."/>
            <person name="Terry A.Y."/>
            <person name="Boore J.L."/>
            <person name="Grigoriev I.V."/>
            <person name="Lindberg D.R."/>
            <person name="Seaver E.C."/>
            <person name="Weisblat D.A."/>
            <person name="Putnam N.H."/>
            <person name="Rokhsar D.S."/>
        </authorList>
    </citation>
    <scope>NUCLEOTIDE SEQUENCE</scope>
</reference>
<dbReference type="PANTHER" id="PTHR24248">
    <property type="entry name" value="ADRENERGIC RECEPTOR-RELATED G-PROTEIN COUPLED RECEPTOR"/>
    <property type="match status" value="1"/>
</dbReference>
<keyword evidence="7" id="KW-1015">Disulfide bond</keyword>
<feature type="domain" description="G-protein coupled receptors family 1 profile" evidence="12">
    <location>
        <begin position="1"/>
        <end position="270"/>
    </location>
</feature>
<dbReference type="GO" id="GO:0045202">
    <property type="term" value="C:synapse"/>
    <property type="evidence" value="ECO:0007669"/>
    <property type="project" value="GOC"/>
</dbReference>
<dbReference type="GO" id="GO:0007187">
    <property type="term" value="P:G protein-coupled receptor signaling pathway, coupled to cyclic nucleotide second messenger"/>
    <property type="evidence" value="ECO:0000318"/>
    <property type="project" value="GO_Central"/>
</dbReference>
<evidence type="ECO:0000256" key="8">
    <source>
        <dbReference type="ARBA" id="ARBA00023170"/>
    </source>
</evidence>
<feature type="transmembrane region" description="Helical" evidence="11">
    <location>
        <begin position="207"/>
        <end position="231"/>
    </location>
</feature>
<dbReference type="GO" id="GO:0030594">
    <property type="term" value="F:neurotransmitter receptor activity"/>
    <property type="evidence" value="ECO:0000318"/>
    <property type="project" value="GO_Central"/>
</dbReference>
<dbReference type="GO" id="GO:0030425">
    <property type="term" value="C:dendrite"/>
    <property type="evidence" value="ECO:0000318"/>
    <property type="project" value="GO_Central"/>
</dbReference>
<feature type="transmembrane region" description="Helical" evidence="11">
    <location>
        <begin position="251"/>
        <end position="273"/>
    </location>
</feature>
<sequence>MQVLGQWPLGFSACLAWTGLDVILSTSSIMHLCAIAIYRYRGIAHPLHTRSSSRKFSLVAALVVPAWVVSVALSIPFIVQATLHESYVLKSIEKTHCGIFNHTFAVYSSLVSFFIPLTIMVFADIGSIKILRENVLARHDLKKTKSLKILGDNLKVKQQNFREKFFPKKPLPMNSKIKNNSFEVASIGTLIRSAHVSGREKRAEKTLIWVFLAFVALWLPFFCANLSYGICGLSNSAADSSPIYCNVPPEIITIFTWLGYLSSGVNPCIYTLLNKDFRNAFKNILLCKSGRPSKTHNRQKNYLPGDARNLRRTNDSNANKPSNLSKEYNSADK</sequence>
<keyword evidence="3 11" id="KW-0812">Transmembrane</keyword>
<dbReference type="InterPro" id="IPR017452">
    <property type="entry name" value="GPCR_Rhodpsn_7TM"/>
</dbReference>
<keyword evidence="15" id="KW-1185">Reference proteome</keyword>
<accession>T1EFT4</accession>
<keyword evidence="5" id="KW-0297">G-protein coupled receptor</keyword>
<dbReference type="AlphaFoldDB" id="T1EFT4"/>
<evidence type="ECO:0000256" key="7">
    <source>
        <dbReference type="ARBA" id="ARBA00023157"/>
    </source>
</evidence>
<evidence type="ECO:0000256" key="10">
    <source>
        <dbReference type="SAM" id="MobiDB-lite"/>
    </source>
</evidence>
<keyword evidence="2" id="KW-1003">Cell membrane</keyword>
<keyword evidence="4 11" id="KW-1133">Transmembrane helix</keyword>
<comment type="subcellular location">
    <subcellularLocation>
        <location evidence="1">Cell membrane</location>
        <topology evidence="1">Multi-pass membrane protein</topology>
    </subcellularLocation>
</comment>
<name>T1EFT4_HELRO</name>
<dbReference type="OMA" id="TIIPVWV"/>
<proteinExistence type="predicted"/>
<dbReference type="GO" id="GO:0004993">
    <property type="term" value="F:G protein-coupled serotonin receptor activity"/>
    <property type="evidence" value="ECO:0000318"/>
    <property type="project" value="GO_Central"/>
</dbReference>
<dbReference type="InParanoid" id="T1EFT4"/>
<dbReference type="HOGENOM" id="CLU_009579_11_1_1"/>
<dbReference type="RefSeq" id="XP_009022117.1">
    <property type="nucleotide sequence ID" value="XM_009023869.1"/>
</dbReference>
<dbReference type="GO" id="GO:0005886">
    <property type="term" value="C:plasma membrane"/>
    <property type="evidence" value="ECO:0000318"/>
    <property type="project" value="GO_Central"/>
</dbReference>
<dbReference type="PANTHER" id="PTHR24248:SF125">
    <property type="entry name" value="DOPAMINE D2-LIKE RECEPTOR"/>
    <property type="match status" value="1"/>
</dbReference>
<feature type="transmembrane region" description="Helical" evidence="11">
    <location>
        <begin position="99"/>
        <end position="123"/>
    </location>
</feature>
<gene>
    <name evidence="14" type="primary">20195436</name>
    <name evidence="13" type="ORF">HELRODRAFT_113547</name>
</gene>
<dbReference type="GO" id="GO:0007268">
    <property type="term" value="P:chemical synaptic transmission"/>
    <property type="evidence" value="ECO:0000318"/>
    <property type="project" value="GO_Central"/>
</dbReference>
<evidence type="ECO:0000256" key="5">
    <source>
        <dbReference type="ARBA" id="ARBA00023040"/>
    </source>
</evidence>
<dbReference type="GeneID" id="20195436"/>
<evidence type="ECO:0000313" key="14">
    <source>
        <dbReference type="EnsemblMetazoa" id="HelroP113547"/>
    </source>
</evidence>
<keyword evidence="9" id="KW-0807">Transducer</keyword>
<dbReference type="SUPFAM" id="SSF81321">
    <property type="entry name" value="Family A G protein-coupled receptor-like"/>
    <property type="match status" value="1"/>
</dbReference>
<dbReference type="Pfam" id="PF00001">
    <property type="entry name" value="7tm_1"/>
    <property type="match status" value="1"/>
</dbReference>
<feature type="transmembrane region" description="Helical" evidence="11">
    <location>
        <begin position="15"/>
        <end position="38"/>
    </location>
</feature>
<reference evidence="15" key="1">
    <citation type="submission" date="2012-12" db="EMBL/GenBank/DDBJ databases">
        <authorList>
            <person name="Hellsten U."/>
            <person name="Grimwood J."/>
            <person name="Chapman J.A."/>
            <person name="Shapiro H."/>
            <person name="Aerts A."/>
            <person name="Otillar R.P."/>
            <person name="Terry A.Y."/>
            <person name="Boore J.L."/>
            <person name="Simakov O."/>
            <person name="Marletaz F."/>
            <person name="Cho S.-J."/>
            <person name="Edsinger-Gonzales E."/>
            <person name="Havlak P."/>
            <person name="Kuo D.-H."/>
            <person name="Larsson T."/>
            <person name="Lv J."/>
            <person name="Arendt D."/>
            <person name="Savage R."/>
            <person name="Osoegawa K."/>
            <person name="de Jong P."/>
            <person name="Lindberg D.R."/>
            <person name="Seaver E.C."/>
            <person name="Weisblat D.A."/>
            <person name="Putnam N.H."/>
            <person name="Grigoriev I.V."/>
            <person name="Rokhsar D.S."/>
        </authorList>
    </citation>
    <scope>NUCLEOTIDE SEQUENCE</scope>
</reference>
<feature type="transmembrane region" description="Helical" evidence="11">
    <location>
        <begin position="58"/>
        <end position="79"/>
    </location>
</feature>
<dbReference type="KEGG" id="hro:HELRODRAFT_113547"/>
<evidence type="ECO:0000256" key="2">
    <source>
        <dbReference type="ARBA" id="ARBA00022475"/>
    </source>
</evidence>
<dbReference type="PRINTS" id="PR00237">
    <property type="entry name" value="GPCRRHODOPSN"/>
</dbReference>
<evidence type="ECO:0000256" key="9">
    <source>
        <dbReference type="ARBA" id="ARBA00023224"/>
    </source>
</evidence>
<dbReference type="STRING" id="6412.T1EFT4"/>
<dbReference type="InterPro" id="IPR000276">
    <property type="entry name" value="GPCR_Rhodpsn"/>
</dbReference>
<dbReference type="CTD" id="20195436"/>
<evidence type="ECO:0000313" key="15">
    <source>
        <dbReference type="Proteomes" id="UP000015101"/>
    </source>
</evidence>
<dbReference type="FunCoup" id="T1EFT4">
    <property type="interactions" value="43"/>
</dbReference>
<evidence type="ECO:0000256" key="11">
    <source>
        <dbReference type="SAM" id="Phobius"/>
    </source>
</evidence>
<protein>
    <recommendedName>
        <fullName evidence="12">G-protein coupled receptors family 1 profile domain-containing protein</fullName>
    </recommendedName>
</protein>
<organism evidence="14 15">
    <name type="scientific">Helobdella robusta</name>
    <name type="common">Californian leech</name>
    <dbReference type="NCBI Taxonomy" id="6412"/>
    <lineage>
        <taxon>Eukaryota</taxon>
        <taxon>Metazoa</taxon>
        <taxon>Spiralia</taxon>
        <taxon>Lophotrochozoa</taxon>
        <taxon>Annelida</taxon>
        <taxon>Clitellata</taxon>
        <taxon>Hirudinea</taxon>
        <taxon>Rhynchobdellida</taxon>
        <taxon>Glossiphoniidae</taxon>
        <taxon>Helobdella</taxon>
    </lineage>
</organism>
<dbReference type="eggNOG" id="KOG3656">
    <property type="taxonomic scope" value="Eukaryota"/>
</dbReference>
<keyword evidence="6 11" id="KW-0472">Membrane</keyword>
<dbReference type="EMBL" id="AMQM01005703">
    <property type="status" value="NOT_ANNOTATED_CDS"/>
    <property type="molecule type" value="Genomic_DNA"/>
</dbReference>
<evidence type="ECO:0000256" key="3">
    <source>
        <dbReference type="ARBA" id="ARBA00022692"/>
    </source>
</evidence>